<organism evidence="2 3">
    <name type="scientific">Phytophthora fragariae</name>
    <dbReference type="NCBI Taxonomy" id="53985"/>
    <lineage>
        <taxon>Eukaryota</taxon>
        <taxon>Sar</taxon>
        <taxon>Stramenopiles</taxon>
        <taxon>Oomycota</taxon>
        <taxon>Peronosporomycetes</taxon>
        <taxon>Peronosporales</taxon>
        <taxon>Peronosporaceae</taxon>
        <taxon>Phytophthora</taxon>
    </lineage>
</organism>
<reference evidence="2 3" key="1">
    <citation type="submission" date="2018-09" db="EMBL/GenBank/DDBJ databases">
        <title>Genomic investigation of the strawberry pathogen Phytophthora fragariae indicates pathogenicity is determined by transcriptional variation in three key races.</title>
        <authorList>
            <person name="Adams T.M."/>
            <person name="Armitage A.D."/>
            <person name="Sobczyk M.K."/>
            <person name="Bates H.J."/>
            <person name="Dunwell J.M."/>
            <person name="Nellist C.F."/>
            <person name="Harrison R.J."/>
        </authorList>
    </citation>
    <scope>NUCLEOTIDE SEQUENCE [LARGE SCALE GENOMIC DNA]</scope>
    <source>
        <strain evidence="2 3">ONT-3</strain>
    </source>
</reference>
<evidence type="ECO:0000313" key="2">
    <source>
        <dbReference type="EMBL" id="KAE9066981.1"/>
    </source>
</evidence>
<accession>A0A6G0JU60</accession>
<feature type="signal peptide" evidence="1">
    <location>
        <begin position="1"/>
        <end position="22"/>
    </location>
</feature>
<sequence length="64" mass="7258">MRRLMRWHPCASARAFLLVAKSASTPGAFRMTHATRCLEVGAPRWGLALDWIVYGTDMVYDQDC</sequence>
<evidence type="ECO:0000256" key="1">
    <source>
        <dbReference type="SAM" id="SignalP"/>
    </source>
</evidence>
<evidence type="ECO:0000313" key="3">
    <source>
        <dbReference type="Proteomes" id="UP000488956"/>
    </source>
</evidence>
<dbReference type="Proteomes" id="UP000488956">
    <property type="component" value="Unassembled WGS sequence"/>
</dbReference>
<name>A0A6G0JU60_9STRA</name>
<comment type="caution">
    <text evidence="2">The sequence shown here is derived from an EMBL/GenBank/DDBJ whole genome shotgun (WGS) entry which is preliminary data.</text>
</comment>
<dbReference type="AlphaFoldDB" id="A0A6G0JU60"/>
<protein>
    <recommendedName>
        <fullName evidence="4">Secreted protein</fullName>
    </recommendedName>
</protein>
<proteinExistence type="predicted"/>
<dbReference type="EMBL" id="QXFX01003802">
    <property type="protein sequence ID" value="KAE9066981.1"/>
    <property type="molecule type" value="Genomic_DNA"/>
</dbReference>
<evidence type="ECO:0008006" key="4">
    <source>
        <dbReference type="Google" id="ProtNLM"/>
    </source>
</evidence>
<gene>
    <name evidence="2" type="ORF">PF010_g27649</name>
</gene>
<feature type="chain" id="PRO_5026123153" description="Secreted protein" evidence="1">
    <location>
        <begin position="23"/>
        <end position="64"/>
    </location>
</feature>
<keyword evidence="1" id="KW-0732">Signal</keyword>